<keyword evidence="2 4" id="KW-0863">Zinc-finger</keyword>
<accession>A0A0L0HU82</accession>
<organism evidence="6 7">
    <name type="scientific">Spizellomyces punctatus (strain DAOM BR117)</name>
    <dbReference type="NCBI Taxonomy" id="645134"/>
    <lineage>
        <taxon>Eukaryota</taxon>
        <taxon>Fungi</taxon>
        <taxon>Fungi incertae sedis</taxon>
        <taxon>Chytridiomycota</taxon>
        <taxon>Chytridiomycota incertae sedis</taxon>
        <taxon>Chytridiomycetes</taxon>
        <taxon>Spizellomycetales</taxon>
        <taxon>Spizellomycetaceae</taxon>
        <taxon>Spizellomyces</taxon>
    </lineage>
</organism>
<dbReference type="eggNOG" id="ENOG502QS3F">
    <property type="taxonomic scope" value="Eukaryota"/>
</dbReference>
<dbReference type="AlphaFoldDB" id="A0A0L0HU82"/>
<sequence length="449" mass="50850">MMTTQSNISSSAPTDDVPVLPEYESHHLIEGLREFALEDVGTKGWMKQHQVIERLNMQAHYNTQKMNEEFVTEGLILANKIKTIVHDLLLIDAWKTRILPLIQSKIERANTLKLYFIIYHEATVLNLLEIVLFNSAACEAGADALVDLVDYCAKKIGALGSWDDTQAIDEDHPLASAQTTLPLTTHLSSLSLIRHLTTHLSSLPYTLTTRLLGKHDMICALVWVMERAPWQRRRREGKAWILERFGEGGEWRKVVGEDVERVTGWEAQTWLALYNLLLTDECRQKYQFNTHNHAVVLKLKPHLTATVLDQIPPLTSLLRYLEELSLFTPPEPGTTGTLLTGFVEEVPLVMEGILRNVDLEKIGESTLTRLVDDDEETVKGLAETYTHPTLSTLLPDAPKCANPDCPNRSTHTATQRCSRCKSEWYCSRPCQVKNWGEHKKVCDLLRAAI</sequence>
<dbReference type="Gene3D" id="6.10.140.2220">
    <property type="match status" value="1"/>
</dbReference>
<dbReference type="PROSITE" id="PS50865">
    <property type="entry name" value="ZF_MYND_2"/>
    <property type="match status" value="1"/>
</dbReference>
<dbReference type="SUPFAM" id="SSF144232">
    <property type="entry name" value="HIT/MYND zinc finger-like"/>
    <property type="match status" value="1"/>
</dbReference>
<dbReference type="OrthoDB" id="432970at2759"/>
<gene>
    <name evidence="6" type="ORF">SPPG_00607</name>
</gene>
<keyword evidence="1" id="KW-0479">Metal-binding</keyword>
<dbReference type="InterPro" id="IPR002893">
    <property type="entry name" value="Znf_MYND"/>
</dbReference>
<dbReference type="InParanoid" id="A0A0L0HU82"/>
<dbReference type="GO" id="GO:0005737">
    <property type="term" value="C:cytoplasm"/>
    <property type="evidence" value="ECO:0007669"/>
    <property type="project" value="TreeGrafter"/>
</dbReference>
<evidence type="ECO:0000256" key="4">
    <source>
        <dbReference type="PROSITE-ProRule" id="PRU00134"/>
    </source>
</evidence>
<dbReference type="OMA" id="LIHEAYC"/>
<keyword evidence="3" id="KW-0862">Zinc</keyword>
<proteinExistence type="predicted"/>
<dbReference type="Proteomes" id="UP000053201">
    <property type="component" value="Unassembled WGS sequence"/>
</dbReference>
<evidence type="ECO:0000313" key="6">
    <source>
        <dbReference type="EMBL" id="KND04916.1"/>
    </source>
</evidence>
<evidence type="ECO:0000313" key="7">
    <source>
        <dbReference type="Proteomes" id="UP000053201"/>
    </source>
</evidence>
<protein>
    <recommendedName>
        <fullName evidence="5">MYND-type domain-containing protein</fullName>
    </recommendedName>
</protein>
<reference evidence="6 7" key="1">
    <citation type="submission" date="2009-08" db="EMBL/GenBank/DDBJ databases">
        <title>The Genome Sequence of Spizellomyces punctatus strain DAOM BR117.</title>
        <authorList>
            <consortium name="The Broad Institute Genome Sequencing Platform"/>
            <person name="Russ C."/>
            <person name="Cuomo C."/>
            <person name="Shea T."/>
            <person name="Young S.K."/>
            <person name="Zeng Q."/>
            <person name="Koehrsen M."/>
            <person name="Haas B."/>
            <person name="Borodovsky M."/>
            <person name="Guigo R."/>
            <person name="Alvarado L."/>
            <person name="Berlin A."/>
            <person name="Bochicchio J."/>
            <person name="Borenstein D."/>
            <person name="Chapman S."/>
            <person name="Chen Z."/>
            <person name="Engels R."/>
            <person name="Freedman E."/>
            <person name="Gellesch M."/>
            <person name="Goldberg J."/>
            <person name="Griggs A."/>
            <person name="Gujja S."/>
            <person name="Heiman D."/>
            <person name="Hepburn T."/>
            <person name="Howarth C."/>
            <person name="Jen D."/>
            <person name="Larson L."/>
            <person name="Lewis B."/>
            <person name="Mehta T."/>
            <person name="Park D."/>
            <person name="Pearson M."/>
            <person name="Roberts A."/>
            <person name="Saif S."/>
            <person name="Shenoy N."/>
            <person name="Sisk P."/>
            <person name="Stolte C."/>
            <person name="Sykes S."/>
            <person name="Thomson T."/>
            <person name="Walk T."/>
            <person name="White J."/>
            <person name="Yandava C."/>
            <person name="Burger G."/>
            <person name="Gray M.W."/>
            <person name="Holland P.W.H."/>
            <person name="King N."/>
            <person name="Lang F.B.F."/>
            <person name="Roger A.J."/>
            <person name="Ruiz-Trillo I."/>
            <person name="Lander E."/>
            <person name="Nusbaum C."/>
        </authorList>
    </citation>
    <scope>NUCLEOTIDE SEQUENCE [LARGE SCALE GENOMIC DNA]</scope>
    <source>
        <strain evidence="6 7">DAOM BR117</strain>
    </source>
</reference>
<dbReference type="Pfam" id="PF01753">
    <property type="entry name" value="zf-MYND"/>
    <property type="match status" value="1"/>
</dbReference>
<evidence type="ECO:0000259" key="5">
    <source>
        <dbReference type="PROSITE" id="PS50865"/>
    </source>
</evidence>
<evidence type="ECO:0000256" key="1">
    <source>
        <dbReference type="ARBA" id="ARBA00022723"/>
    </source>
</evidence>
<dbReference type="EMBL" id="KQ257450">
    <property type="protein sequence ID" value="KND04916.1"/>
    <property type="molecule type" value="Genomic_DNA"/>
</dbReference>
<dbReference type="PANTHER" id="PTHR13244:SF7">
    <property type="entry name" value="ZINC FINGER MYND DOMAIN-CONTAINING PROTEIN 10"/>
    <property type="match status" value="1"/>
</dbReference>
<name>A0A0L0HU82_SPIPD</name>
<dbReference type="InterPro" id="IPR052298">
    <property type="entry name" value="ZMYND10"/>
</dbReference>
<evidence type="ECO:0000256" key="2">
    <source>
        <dbReference type="ARBA" id="ARBA00022771"/>
    </source>
</evidence>
<keyword evidence="7" id="KW-1185">Reference proteome</keyword>
<dbReference type="GO" id="GO:0008270">
    <property type="term" value="F:zinc ion binding"/>
    <property type="evidence" value="ECO:0007669"/>
    <property type="project" value="UniProtKB-KW"/>
</dbReference>
<dbReference type="RefSeq" id="XP_016612955.1">
    <property type="nucleotide sequence ID" value="XM_016748936.1"/>
</dbReference>
<dbReference type="PANTHER" id="PTHR13244">
    <property type="entry name" value="ZINC FINGER MYND DOMAIN CONTAINING PROTEIN 10"/>
    <property type="match status" value="1"/>
</dbReference>
<dbReference type="VEuPathDB" id="FungiDB:SPPG_00607"/>
<dbReference type="STRING" id="645134.A0A0L0HU82"/>
<feature type="domain" description="MYND-type" evidence="5">
    <location>
        <begin position="402"/>
        <end position="442"/>
    </location>
</feature>
<dbReference type="GeneID" id="27684325"/>
<evidence type="ECO:0000256" key="3">
    <source>
        <dbReference type="ARBA" id="ARBA00022833"/>
    </source>
</evidence>